<dbReference type="Gene3D" id="3.30.710.10">
    <property type="entry name" value="Potassium Channel Kv1.1, Chain A"/>
    <property type="match status" value="1"/>
</dbReference>
<dbReference type="PROSITE" id="PS50097">
    <property type="entry name" value="BTB"/>
    <property type="match status" value="1"/>
</dbReference>
<proteinExistence type="predicted"/>
<dbReference type="OrthoDB" id="4845755at2759"/>
<feature type="compositionally biased region" description="Low complexity" evidence="1">
    <location>
        <begin position="72"/>
        <end position="83"/>
    </location>
</feature>
<dbReference type="EMBL" id="LKCW01000007">
    <property type="protein sequence ID" value="KPM45486.1"/>
    <property type="molecule type" value="Genomic_DNA"/>
</dbReference>
<dbReference type="STRING" id="78410.A0A0P7B6M4"/>
<keyword evidence="4" id="KW-1185">Reference proteome</keyword>
<evidence type="ECO:0000259" key="2">
    <source>
        <dbReference type="PROSITE" id="PS50097"/>
    </source>
</evidence>
<evidence type="ECO:0000256" key="1">
    <source>
        <dbReference type="SAM" id="MobiDB-lite"/>
    </source>
</evidence>
<dbReference type="Proteomes" id="UP000050424">
    <property type="component" value="Unassembled WGS sequence"/>
</dbReference>
<comment type="caution">
    <text evidence="3">The sequence shown here is derived from an EMBL/GenBank/DDBJ whole genome shotgun (WGS) entry which is preliminary data.</text>
</comment>
<dbReference type="Pfam" id="PF00651">
    <property type="entry name" value="BTB"/>
    <property type="match status" value="1"/>
</dbReference>
<name>A0A0P7B6M4_9HYPO</name>
<feature type="region of interest" description="Disordered" evidence="1">
    <location>
        <begin position="1"/>
        <end position="87"/>
    </location>
</feature>
<dbReference type="CDD" id="cd18186">
    <property type="entry name" value="BTB_POZ_ZBTB_KLHL-like"/>
    <property type="match status" value="1"/>
</dbReference>
<dbReference type="SUPFAM" id="SSF54695">
    <property type="entry name" value="POZ domain"/>
    <property type="match status" value="1"/>
</dbReference>
<protein>
    <recommendedName>
        <fullName evidence="2">BTB domain-containing protein</fullName>
    </recommendedName>
</protein>
<reference evidence="3 4" key="1">
    <citation type="submission" date="2015-09" db="EMBL/GenBank/DDBJ databases">
        <title>Draft genome of a European isolate of the apple canker pathogen Neonectria ditissima.</title>
        <authorList>
            <person name="Gomez-Cortecero A."/>
            <person name="Harrison R.J."/>
            <person name="Armitage A.D."/>
        </authorList>
    </citation>
    <scope>NUCLEOTIDE SEQUENCE [LARGE SCALE GENOMIC DNA]</scope>
    <source>
        <strain evidence="3 4">R09/05</strain>
    </source>
</reference>
<dbReference type="AlphaFoldDB" id="A0A0P7B6M4"/>
<evidence type="ECO:0000313" key="4">
    <source>
        <dbReference type="Proteomes" id="UP000050424"/>
    </source>
</evidence>
<accession>A0A0P7B6M4</accession>
<evidence type="ECO:0000313" key="3">
    <source>
        <dbReference type="EMBL" id="KPM45486.1"/>
    </source>
</evidence>
<organism evidence="3 4">
    <name type="scientific">Neonectria ditissima</name>
    <dbReference type="NCBI Taxonomy" id="78410"/>
    <lineage>
        <taxon>Eukaryota</taxon>
        <taxon>Fungi</taxon>
        <taxon>Dikarya</taxon>
        <taxon>Ascomycota</taxon>
        <taxon>Pezizomycotina</taxon>
        <taxon>Sordariomycetes</taxon>
        <taxon>Hypocreomycetidae</taxon>
        <taxon>Hypocreales</taxon>
        <taxon>Nectriaceae</taxon>
        <taxon>Neonectria</taxon>
    </lineage>
</organism>
<feature type="region of interest" description="Disordered" evidence="1">
    <location>
        <begin position="359"/>
        <end position="398"/>
    </location>
</feature>
<dbReference type="InterPro" id="IPR011333">
    <property type="entry name" value="SKP1/BTB/POZ_sf"/>
</dbReference>
<sequence length="398" mass="44456">MNRASIDGRPWKKPIVPSTAASRKAEASKKLRPASPPTTSPWARRQATTVACDEFPPLPNASRSAVVAQDEASSSSPSSSASSFPQTGDVSQVALTTRSVSTCSDASRHILEAAAPRATEKLWERPFGADVVVHTGTMTFRVHRNIVEPESGWFRDNLPPPNPDGSPVKVHLNCAAEAAAHCLRFMYTGRTEICEPDLNHPWNVFHLPRCVLGYCAAVFLRVSRMAAHLLQIVEKTSTELGTMVTTHYLHKTLDDSEWMEFSWNYQNALDILYHQGPHTLMMPMRLAMAGIFDATLFWLAQQPVFMHLLRTTWQRCLYTLLLDQAEYRRLLRELNPSTNSPIPDEAELKKLFANDEMENIAEDEAGNSGTEDMPMCRDVVASRGRAKSRNRRPRGSSL</sequence>
<feature type="compositionally biased region" description="Basic residues" evidence="1">
    <location>
        <begin position="384"/>
        <end position="398"/>
    </location>
</feature>
<dbReference type="InterPro" id="IPR000210">
    <property type="entry name" value="BTB/POZ_dom"/>
</dbReference>
<feature type="domain" description="BTB" evidence="2">
    <location>
        <begin position="129"/>
        <end position="195"/>
    </location>
</feature>
<gene>
    <name evidence="3" type="ORF">AK830_g1038</name>
</gene>